<evidence type="ECO:0000256" key="2">
    <source>
        <dbReference type="ARBA" id="ARBA00006832"/>
    </source>
</evidence>
<dbReference type="PANTHER" id="PTHR13275">
    <property type="entry name" value="YL-1 PROTEIN TRANSCRIPTION FACTOR-LIKE 1"/>
    <property type="match status" value="1"/>
</dbReference>
<dbReference type="InterPro" id="IPR046757">
    <property type="entry name" value="YL1_N"/>
</dbReference>
<feature type="region of interest" description="Disordered" evidence="5">
    <location>
        <begin position="1"/>
        <end position="179"/>
    </location>
</feature>
<dbReference type="GeneID" id="116942221"/>
<keyword evidence="7" id="KW-1185">Reference proteome</keyword>
<comment type="similarity">
    <text evidence="2">Belongs to the VPS72/YL1 family.</text>
</comment>
<feature type="domain" description="Vps72/YL1 C-terminal" evidence="6">
    <location>
        <begin position="296"/>
        <end position="325"/>
    </location>
</feature>
<protein>
    <recommendedName>
        <fullName evidence="3">Vacuolar protein sorting-associated protein 72 homolog</fullName>
    </recommendedName>
    <alternativeName>
        <fullName evidence="4">Transcription factor-like 1</fullName>
    </alternativeName>
</protein>
<dbReference type="InterPro" id="IPR013272">
    <property type="entry name" value="Vps72/YL1_C"/>
</dbReference>
<evidence type="ECO:0000256" key="1">
    <source>
        <dbReference type="ARBA" id="ARBA00002050"/>
    </source>
</evidence>
<dbReference type="RefSeq" id="XP_032809831.1">
    <property type="nucleotide sequence ID" value="XM_032953940.1"/>
</dbReference>
<dbReference type="KEGG" id="pmrn:116942221"/>
<dbReference type="Proteomes" id="UP001318040">
    <property type="component" value="Chromosome 13"/>
</dbReference>
<evidence type="ECO:0000256" key="4">
    <source>
        <dbReference type="ARBA" id="ARBA00032814"/>
    </source>
</evidence>
<sequence length="382" mass="42891">MALSLTREPRKNAGNKMSKLLDAEEDDDFYKTTYGGFNDESGDDEFKSDVSASEDEVDSDFDIDEGDEPASDHEEDDAPKKKRRVVTKAYKEPVKVNKPTSKSKTRKSSDDVEWMPASPEDKRDLSELHSDFSGSTARKAMRHSTAECTRQTYLRVKEREELPKRQRKRQYEESGRVSQQQLLAEAKITEELNLRSLENYERLEADKKKQVLKKHHYTGPVIRYHSLTMPLITELPIKEENVDVEGLDQESQPTAESAQVTSSGKCSRNFITFTDEETFNQIFAKPKVPLRVPVREICPVTHKPALYRDPITDIPYANPRAFKIIREAYRTYVATHGMPASSSQSGAGTTAASTATSSPATSAQSTDSGIRAKSKPSSKPSV</sequence>
<feature type="compositionally biased region" description="Low complexity" evidence="5">
    <location>
        <begin position="339"/>
        <end position="366"/>
    </location>
</feature>
<feature type="compositionally biased region" description="Basic and acidic residues" evidence="5">
    <location>
        <begin position="155"/>
        <end position="175"/>
    </location>
</feature>
<dbReference type="GO" id="GO:0005634">
    <property type="term" value="C:nucleus"/>
    <property type="evidence" value="ECO:0007669"/>
    <property type="project" value="TreeGrafter"/>
</dbReference>
<dbReference type="PANTHER" id="PTHR13275:SF4">
    <property type="entry name" value="VACUOLAR PROTEIN SORTING-ASSOCIATED PROTEIN 72 HOMOLOG"/>
    <property type="match status" value="1"/>
</dbReference>
<dbReference type="CTD" id="6944"/>
<dbReference type="SMART" id="SM00993">
    <property type="entry name" value="YL1_C"/>
    <property type="match status" value="1"/>
</dbReference>
<dbReference type="Pfam" id="PF08265">
    <property type="entry name" value="YL1_C"/>
    <property type="match status" value="1"/>
</dbReference>
<proteinExistence type="inferred from homology"/>
<gene>
    <name evidence="8" type="primary">VPS72</name>
</gene>
<feature type="compositionally biased region" description="Acidic residues" evidence="5">
    <location>
        <begin position="52"/>
        <end position="77"/>
    </location>
</feature>
<organism evidence="7 8">
    <name type="scientific">Petromyzon marinus</name>
    <name type="common">Sea lamprey</name>
    <dbReference type="NCBI Taxonomy" id="7757"/>
    <lineage>
        <taxon>Eukaryota</taxon>
        <taxon>Metazoa</taxon>
        <taxon>Chordata</taxon>
        <taxon>Craniata</taxon>
        <taxon>Vertebrata</taxon>
        <taxon>Cyclostomata</taxon>
        <taxon>Hyperoartia</taxon>
        <taxon>Petromyzontiformes</taxon>
        <taxon>Petromyzontidae</taxon>
        <taxon>Petromyzon</taxon>
    </lineage>
</organism>
<feature type="compositionally biased region" description="Basic and acidic residues" evidence="5">
    <location>
        <begin position="119"/>
        <end position="130"/>
    </location>
</feature>
<evidence type="ECO:0000256" key="5">
    <source>
        <dbReference type="SAM" id="MobiDB-lite"/>
    </source>
</evidence>
<evidence type="ECO:0000313" key="7">
    <source>
        <dbReference type="Proteomes" id="UP001318040"/>
    </source>
</evidence>
<evidence type="ECO:0000256" key="3">
    <source>
        <dbReference type="ARBA" id="ARBA00020000"/>
    </source>
</evidence>
<evidence type="ECO:0000313" key="8">
    <source>
        <dbReference type="RefSeq" id="XP_032809831.1"/>
    </source>
</evidence>
<dbReference type="Pfam" id="PF05764">
    <property type="entry name" value="YL1"/>
    <property type="match status" value="1"/>
</dbReference>
<comment type="function">
    <text evidence="1">Deposition-and-exchange histone chaperone specific for H2AZ1, specifically chaperones H2AZ1 and deposits it into nucleosomes. As component of the SRCAP complex, mediates the ATP-dependent exchange of histone H2AZ1/H2B dimers for nucleosomal H2A/H2B, leading to transcriptional regulation of selected genes by chromatin remodeling.</text>
</comment>
<accession>A0AAJ7T1X6</accession>
<dbReference type="AlphaFoldDB" id="A0AAJ7T1X6"/>
<name>A0AAJ7T1X6_PETMA</name>
<reference evidence="8" key="1">
    <citation type="submission" date="2025-08" db="UniProtKB">
        <authorList>
            <consortium name="RefSeq"/>
        </authorList>
    </citation>
    <scope>IDENTIFICATION</scope>
    <source>
        <tissue evidence="8">Sperm</tissue>
    </source>
</reference>
<evidence type="ECO:0000259" key="6">
    <source>
        <dbReference type="SMART" id="SM00993"/>
    </source>
</evidence>
<feature type="region of interest" description="Disordered" evidence="5">
    <location>
        <begin position="337"/>
        <end position="382"/>
    </location>
</feature>